<evidence type="ECO:0000256" key="10">
    <source>
        <dbReference type="RuleBase" id="RU000577"/>
    </source>
</evidence>
<dbReference type="InterPro" id="IPR024633">
    <property type="entry name" value="DnaA_N_dom"/>
</dbReference>
<dbReference type="PANTHER" id="PTHR30050:SF2">
    <property type="entry name" value="CHROMOSOMAL REPLICATION INITIATOR PROTEIN DNAA"/>
    <property type="match status" value="1"/>
</dbReference>
<dbReference type="InterPro" id="IPR038454">
    <property type="entry name" value="DnaA_N_sf"/>
</dbReference>
<dbReference type="PANTHER" id="PTHR30050">
    <property type="entry name" value="CHROMOSOMAL REPLICATION INITIATOR PROTEIN DNAA"/>
    <property type="match status" value="1"/>
</dbReference>
<dbReference type="PRINTS" id="PR00051">
    <property type="entry name" value="DNAA"/>
</dbReference>
<keyword evidence="2 8" id="KW-0963">Cytoplasm</keyword>
<comment type="similarity">
    <text evidence="1 8 11">Belongs to the DnaA family.</text>
</comment>
<feature type="region of interest" description="Domain III, AAA+ region" evidence="8">
    <location>
        <begin position="98"/>
        <end position="314"/>
    </location>
</feature>
<dbReference type="EMBL" id="DVGD01000186">
    <property type="protein sequence ID" value="HIR09897.1"/>
    <property type="molecule type" value="Genomic_DNA"/>
</dbReference>
<dbReference type="InterPro" id="IPR013159">
    <property type="entry name" value="DnaA_C"/>
</dbReference>
<dbReference type="FunFam" id="3.40.50.300:FF:000668">
    <property type="entry name" value="Chromosomal replication initiator protein DnaA"/>
    <property type="match status" value="1"/>
</dbReference>
<comment type="caution">
    <text evidence="8">Lacks conserved residue(s) required for the propagation of feature annotation.</text>
</comment>
<comment type="domain">
    <text evidence="8">Domain I is involved in oligomerization and binding regulators, domain II is flexibile and of varying length in different bacteria, domain III forms the AAA+ region, while domain IV binds dsDNA.</text>
</comment>
<protein>
    <recommendedName>
        <fullName evidence="8 9">Chromosomal replication initiator protein DnaA</fullName>
    </recommendedName>
</protein>
<dbReference type="NCBIfam" id="TIGR00362">
    <property type="entry name" value="DnaA"/>
    <property type="match status" value="1"/>
</dbReference>
<dbReference type="SUPFAM" id="SSF52540">
    <property type="entry name" value="P-loop containing nucleoside triphosphate hydrolases"/>
    <property type="match status" value="1"/>
</dbReference>
<comment type="subcellular location">
    <subcellularLocation>
        <location evidence="8">Cytoplasm</location>
    </subcellularLocation>
</comment>
<dbReference type="GO" id="GO:0006270">
    <property type="term" value="P:DNA replication initiation"/>
    <property type="evidence" value="ECO:0007669"/>
    <property type="project" value="UniProtKB-UniRule"/>
</dbReference>
<dbReference type="Gene3D" id="3.40.50.300">
    <property type="entry name" value="P-loop containing nucleotide triphosphate hydrolases"/>
    <property type="match status" value="1"/>
</dbReference>
<dbReference type="Pfam" id="PF08299">
    <property type="entry name" value="Bac_DnaA_C"/>
    <property type="match status" value="1"/>
</dbReference>
<feature type="binding site" evidence="8">
    <location>
        <position position="146"/>
    </location>
    <ligand>
        <name>ATP</name>
        <dbReference type="ChEBI" id="CHEBI:30616"/>
    </ligand>
</feature>
<evidence type="ECO:0000256" key="5">
    <source>
        <dbReference type="ARBA" id="ARBA00022840"/>
    </source>
</evidence>
<proteinExistence type="inferred from homology"/>
<dbReference type="Pfam" id="PF11638">
    <property type="entry name" value="DnaA_N"/>
    <property type="match status" value="1"/>
</dbReference>
<dbReference type="InterPro" id="IPR013317">
    <property type="entry name" value="DnaA_dom"/>
</dbReference>
<evidence type="ECO:0000256" key="6">
    <source>
        <dbReference type="ARBA" id="ARBA00023121"/>
    </source>
</evidence>
<evidence type="ECO:0000256" key="2">
    <source>
        <dbReference type="ARBA" id="ARBA00022490"/>
    </source>
</evidence>
<evidence type="ECO:0000313" key="14">
    <source>
        <dbReference type="EMBL" id="HIR09897.1"/>
    </source>
</evidence>
<organism evidence="14 15">
    <name type="scientific">Candidatus Avoscillospira stercoripullorum</name>
    <dbReference type="NCBI Taxonomy" id="2840709"/>
    <lineage>
        <taxon>Bacteria</taxon>
        <taxon>Bacillati</taxon>
        <taxon>Bacillota</taxon>
        <taxon>Clostridia</taxon>
        <taxon>Eubacteriales</taxon>
        <taxon>Oscillospiraceae</taxon>
        <taxon>Oscillospiraceae incertae sedis</taxon>
        <taxon>Candidatus Avoscillospira</taxon>
    </lineage>
</organism>
<gene>
    <name evidence="8 14" type="primary">dnaA</name>
    <name evidence="14" type="ORF">IAA70_05805</name>
</gene>
<dbReference type="InterPro" id="IPR003593">
    <property type="entry name" value="AAA+_ATPase"/>
</dbReference>
<dbReference type="CDD" id="cd00009">
    <property type="entry name" value="AAA"/>
    <property type="match status" value="1"/>
</dbReference>
<dbReference type="GO" id="GO:0008289">
    <property type="term" value="F:lipid binding"/>
    <property type="evidence" value="ECO:0007669"/>
    <property type="project" value="UniProtKB-KW"/>
</dbReference>
<dbReference type="SMART" id="SM00760">
    <property type="entry name" value="Bac_DnaA_C"/>
    <property type="match status" value="1"/>
</dbReference>
<evidence type="ECO:0000256" key="3">
    <source>
        <dbReference type="ARBA" id="ARBA00022705"/>
    </source>
</evidence>
<comment type="function">
    <text evidence="8 10">Plays an essential role in the initiation and regulation of chromosomal replication. ATP-DnaA binds to the origin of replication (oriC) to initiate formation of the DNA replication initiation complex once per cell cycle. Binds the DnaA box (a 9 base pair repeat at the origin) and separates the double-stranded (ds)DNA. Forms a right-handed helical filament on oriC DNA; dsDNA binds to the exterior of the filament while single-stranded (ss)DNA is stabiized in the filament's interior. The ATP-DnaA-oriC complex binds and stabilizes one strand of the AT-rich DNA unwinding element (DUE), permitting loading of DNA polymerase. After initiation quickly degrades to an ADP-DnaA complex that is not apt for DNA replication. Binds acidic phospholipids.</text>
</comment>
<feature type="binding site" evidence="8">
    <location>
        <position position="142"/>
    </location>
    <ligand>
        <name>ATP</name>
        <dbReference type="ChEBI" id="CHEBI:30616"/>
    </ligand>
</feature>
<evidence type="ECO:0000256" key="11">
    <source>
        <dbReference type="RuleBase" id="RU004227"/>
    </source>
</evidence>
<dbReference type="Pfam" id="PF00308">
    <property type="entry name" value="Bac_DnaA"/>
    <property type="match status" value="1"/>
</dbReference>
<dbReference type="InterPro" id="IPR027417">
    <property type="entry name" value="P-loop_NTPase"/>
</dbReference>
<name>A0A9D1D7D0_9FIRM</name>
<dbReference type="GO" id="GO:0003688">
    <property type="term" value="F:DNA replication origin binding"/>
    <property type="evidence" value="ECO:0007669"/>
    <property type="project" value="UniProtKB-UniRule"/>
</dbReference>
<evidence type="ECO:0000256" key="1">
    <source>
        <dbReference type="ARBA" id="ARBA00006583"/>
    </source>
</evidence>
<feature type="region of interest" description="Domain I, interacts with DnaA modulators" evidence="8">
    <location>
        <begin position="1"/>
        <end position="86"/>
    </location>
</feature>
<keyword evidence="5 8" id="KW-0067">ATP-binding</keyword>
<dbReference type="HAMAP" id="MF_00377">
    <property type="entry name" value="DnaA_bact"/>
    <property type="match status" value="1"/>
</dbReference>
<dbReference type="Gene3D" id="1.10.1750.10">
    <property type="match status" value="1"/>
</dbReference>
<accession>A0A9D1D7D0</accession>
<feature type="region of interest" description="Domain IV, binds dsDNA" evidence="8">
    <location>
        <begin position="315"/>
        <end position="437"/>
    </location>
</feature>
<feature type="binding site" evidence="8">
    <location>
        <position position="145"/>
    </location>
    <ligand>
        <name>ATP</name>
        <dbReference type="ChEBI" id="CHEBI:30616"/>
    </ligand>
</feature>
<dbReference type="Gene3D" id="3.30.300.180">
    <property type="match status" value="1"/>
</dbReference>
<reference evidence="14" key="2">
    <citation type="journal article" date="2021" name="PeerJ">
        <title>Extensive microbial diversity within the chicken gut microbiome revealed by metagenomics and culture.</title>
        <authorList>
            <person name="Gilroy R."/>
            <person name="Ravi A."/>
            <person name="Getino M."/>
            <person name="Pursley I."/>
            <person name="Horton D.L."/>
            <person name="Alikhan N.F."/>
            <person name="Baker D."/>
            <person name="Gharbi K."/>
            <person name="Hall N."/>
            <person name="Watson M."/>
            <person name="Adriaenssens E.M."/>
            <person name="Foster-Nyarko E."/>
            <person name="Jarju S."/>
            <person name="Secka A."/>
            <person name="Antonio M."/>
            <person name="Oren A."/>
            <person name="Chaudhuri R.R."/>
            <person name="La Ragione R."/>
            <person name="Hildebrand F."/>
            <person name="Pallen M.J."/>
        </authorList>
    </citation>
    <scope>NUCLEOTIDE SEQUENCE</scope>
    <source>
        <strain evidence="14">ChiHjej9B8-7071</strain>
    </source>
</reference>
<reference evidence="14" key="1">
    <citation type="submission" date="2020-10" db="EMBL/GenBank/DDBJ databases">
        <authorList>
            <person name="Gilroy R."/>
        </authorList>
    </citation>
    <scope>NUCLEOTIDE SEQUENCE</scope>
    <source>
        <strain evidence="14">ChiHjej9B8-7071</strain>
    </source>
</reference>
<keyword evidence="7 8" id="KW-0238">DNA-binding</keyword>
<evidence type="ECO:0000259" key="12">
    <source>
        <dbReference type="SMART" id="SM00382"/>
    </source>
</evidence>
<dbReference type="AlphaFoldDB" id="A0A9D1D7D0"/>
<dbReference type="GO" id="GO:0006275">
    <property type="term" value="P:regulation of DNA replication"/>
    <property type="evidence" value="ECO:0007669"/>
    <property type="project" value="UniProtKB-UniRule"/>
</dbReference>
<feature type="domain" description="Chromosomal replication initiator DnaA C-terminal" evidence="13">
    <location>
        <begin position="343"/>
        <end position="411"/>
    </location>
</feature>
<evidence type="ECO:0000256" key="7">
    <source>
        <dbReference type="ARBA" id="ARBA00023125"/>
    </source>
</evidence>
<sequence length="437" mass="49975">MYSSAYVWAKVLTHMENLLSTTVISTWFDDAEVVELTENKLVLYSPSEFRKNIIETRCVGHIQDAMKELFDMNVEVQVLSGEEVEAYKQKGRTPQFIEYNPQFTFDRFVVGPSNRFAHAAAIAVANRPAETYNPLFIYGPSGLGKTHLLYAIAGEINYRHPDYNIIYIKGDQFTNELIQALQEGKNAEFRNKYRNADLFLVDDIQFISGKESTQEEFFHTFNNLYENHKQIVLTSDRPPSDLLRLEDRLKTRFEWGLIADINPPDYETRMAIIRNKSDSLGMDMPDDVCSYIAENITTNIRQIEGTVKKIKAYWELTGMEINVGNVSRAIKDMYKGKADTLPTPSLIISEVGKFYNIDDDTLRGTLKNKGTAEARQVAMYLIRKMTNLSLPDTGKEFGRDHSTVLHSVRKIEKALSDSKNPLNETIRDIMANINSKL</sequence>
<dbReference type="GO" id="GO:0005886">
    <property type="term" value="C:plasma membrane"/>
    <property type="evidence" value="ECO:0007669"/>
    <property type="project" value="TreeGrafter"/>
</dbReference>
<evidence type="ECO:0000256" key="4">
    <source>
        <dbReference type="ARBA" id="ARBA00022741"/>
    </source>
</evidence>
<dbReference type="SMART" id="SM00382">
    <property type="entry name" value="AAA"/>
    <property type="match status" value="1"/>
</dbReference>
<dbReference type="Gene3D" id="1.10.8.60">
    <property type="match status" value="1"/>
</dbReference>
<dbReference type="InterPro" id="IPR020591">
    <property type="entry name" value="Chromosome_initiator_DnaA-like"/>
</dbReference>
<feature type="domain" description="AAA+ ATPase" evidence="12">
    <location>
        <begin position="131"/>
        <end position="259"/>
    </location>
</feature>
<comment type="subunit">
    <text evidence="8">Oligomerizes as a right-handed, spiral filament on DNA at oriC.</text>
</comment>
<comment type="caution">
    <text evidence="14">The sequence shown here is derived from an EMBL/GenBank/DDBJ whole genome shotgun (WGS) entry which is preliminary data.</text>
</comment>
<dbReference type="GO" id="GO:0005737">
    <property type="term" value="C:cytoplasm"/>
    <property type="evidence" value="ECO:0007669"/>
    <property type="project" value="UniProtKB-SubCell"/>
</dbReference>
<keyword evidence="6 8" id="KW-0446">Lipid-binding</keyword>
<dbReference type="SUPFAM" id="SSF48295">
    <property type="entry name" value="TrpR-like"/>
    <property type="match status" value="1"/>
</dbReference>
<dbReference type="InterPro" id="IPR010921">
    <property type="entry name" value="Trp_repressor/repl_initiator"/>
</dbReference>
<evidence type="ECO:0000313" key="15">
    <source>
        <dbReference type="Proteomes" id="UP000824258"/>
    </source>
</evidence>
<feature type="binding site" evidence="8">
    <location>
        <position position="144"/>
    </location>
    <ligand>
        <name>ATP</name>
        <dbReference type="ChEBI" id="CHEBI:30616"/>
    </ligand>
</feature>
<evidence type="ECO:0000256" key="9">
    <source>
        <dbReference type="NCBIfam" id="TIGR00362"/>
    </source>
</evidence>
<keyword evidence="4 8" id="KW-0547">Nucleotide-binding</keyword>
<dbReference type="InterPro" id="IPR001957">
    <property type="entry name" value="Chromosome_initiator_DnaA"/>
</dbReference>
<evidence type="ECO:0000259" key="13">
    <source>
        <dbReference type="SMART" id="SM00760"/>
    </source>
</evidence>
<dbReference type="GO" id="GO:0005524">
    <property type="term" value="F:ATP binding"/>
    <property type="evidence" value="ECO:0007669"/>
    <property type="project" value="UniProtKB-UniRule"/>
</dbReference>
<dbReference type="CDD" id="cd06571">
    <property type="entry name" value="Bac_DnaA_C"/>
    <property type="match status" value="1"/>
</dbReference>
<keyword evidence="3 8" id="KW-0235">DNA replication</keyword>
<dbReference type="Proteomes" id="UP000824258">
    <property type="component" value="Unassembled WGS sequence"/>
</dbReference>
<evidence type="ECO:0000256" key="8">
    <source>
        <dbReference type="HAMAP-Rule" id="MF_00377"/>
    </source>
</evidence>